<evidence type="ECO:0000313" key="1">
    <source>
        <dbReference type="EMBL" id="KAH8000733.1"/>
    </source>
</evidence>
<accession>A0ACB8F6D1</accession>
<dbReference type="EMBL" id="CM037618">
    <property type="protein sequence ID" value="KAH8000733.1"/>
    <property type="molecule type" value="Genomic_DNA"/>
</dbReference>
<proteinExistence type="predicted"/>
<organism evidence="1 2">
    <name type="scientific">Sphaerodactylus townsendi</name>
    <dbReference type="NCBI Taxonomy" id="933632"/>
    <lineage>
        <taxon>Eukaryota</taxon>
        <taxon>Metazoa</taxon>
        <taxon>Chordata</taxon>
        <taxon>Craniata</taxon>
        <taxon>Vertebrata</taxon>
        <taxon>Euteleostomi</taxon>
        <taxon>Lepidosauria</taxon>
        <taxon>Squamata</taxon>
        <taxon>Bifurcata</taxon>
        <taxon>Gekkota</taxon>
        <taxon>Sphaerodactylidae</taxon>
        <taxon>Sphaerodactylus</taxon>
    </lineage>
</organism>
<keyword evidence="2" id="KW-1185">Reference proteome</keyword>
<comment type="caution">
    <text evidence="1">The sequence shown here is derived from an EMBL/GenBank/DDBJ whole genome shotgun (WGS) entry which is preliminary data.</text>
</comment>
<evidence type="ECO:0000313" key="2">
    <source>
        <dbReference type="Proteomes" id="UP000827872"/>
    </source>
</evidence>
<reference evidence="1" key="1">
    <citation type="submission" date="2021-08" db="EMBL/GenBank/DDBJ databases">
        <title>The first chromosome-level gecko genome reveals the dynamic sex chromosomes of Neotropical dwarf geckos (Sphaerodactylidae: Sphaerodactylus).</title>
        <authorList>
            <person name="Pinto B.J."/>
            <person name="Keating S.E."/>
            <person name="Gamble T."/>
        </authorList>
    </citation>
    <scope>NUCLEOTIDE SEQUENCE</scope>
    <source>
        <strain evidence="1">TG3544</strain>
    </source>
</reference>
<gene>
    <name evidence="1" type="ORF">K3G42_028177</name>
</gene>
<protein>
    <submittedName>
        <fullName evidence="1">Uncharacterized protein</fullName>
    </submittedName>
</protein>
<dbReference type="Proteomes" id="UP000827872">
    <property type="component" value="Linkage Group LG05"/>
</dbReference>
<name>A0ACB8F6D1_9SAUR</name>
<sequence length="102" mass="10550">MKRGSEQTAAAAPSPGPWVTLSGFRSRSLGDIGSAEAPAVAAAHVPGDQAGLNLGFVVTGVVIYLSWKTRQLGKEQSLRRARLLLSNEEEAGGSCNEGEAQG</sequence>